<evidence type="ECO:0000259" key="8">
    <source>
        <dbReference type="PROSITE" id="PS50262"/>
    </source>
</evidence>
<keyword evidence="10" id="KW-1185">Reference proteome</keyword>
<dbReference type="PRINTS" id="PR00237">
    <property type="entry name" value="GPCRRHODOPSN"/>
</dbReference>
<dbReference type="InterPro" id="IPR017452">
    <property type="entry name" value="GPCR_Rhodpsn_7TM"/>
</dbReference>
<dbReference type="AlphaFoldDB" id="B3RWM7"/>
<dbReference type="InParanoid" id="B3RWM7"/>
<dbReference type="Proteomes" id="UP000009022">
    <property type="component" value="Unassembled WGS sequence"/>
</dbReference>
<evidence type="ECO:0000313" key="10">
    <source>
        <dbReference type="Proteomes" id="UP000009022"/>
    </source>
</evidence>
<dbReference type="HOGENOM" id="CLU_006130_0_1_1"/>
<dbReference type="GO" id="GO:0005886">
    <property type="term" value="C:plasma membrane"/>
    <property type="evidence" value="ECO:0000318"/>
    <property type="project" value="GO_Central"/>
</dbReference>
<feature type="transmembrane region" description="Helical" evidence="7">
    <location>
        <begin position="250"/>
        <end position="273"/>
    </location>
</feature>
<evidence type="ECO:0000256" key="6">
    <source>
        <dbReference type="ARBA" id="ARBA00023136"/>
    </source>
</evidence>
<evidence type="ECO:0000313" key="9">
    <source>
        <dbReference type="EMBL" id="EDV24723.1"/>
    </source>
</evidence>
<dbReference type="PhylomeDB" id="B3RWM7"/>
<evidence type="ECO:0000256" key="2">
    <source>
        <dbReference type="ARBA" id="ARBA00022614"/>
    </source>
</evidence>
<dbReference type="GeneID" id="6753826"/>
<evidence type="ECO:0000256" key="4">
    <source>
        <dbReference type="ARBA" id="ARBA00022737"/>
    </source>
</evidence>
<dbReference type="KEGG" id="tad:TRIADDRAFT_24941"/>
<evidence type="ECO:0000256" key="5">
    <source>
        <dbReference type="ARBA" id="ARBA00022989"/>
    </source>
</evidence>
<dbReference type="RefSeq" id="XP_002112613.1">
    <property type="nucleotide sequence ID" value="XM_002112577.1"/>
</dbReference>
<dbReference type="PRINTS" id="PR00373">
    <property type="entry name" value="GLYCHORMONER"/>
</dbReference>
<dbReference type="GO" id="GO:0009755">
    <property type="term" value="P:hormone-mediated signaling pathway"/>
    <property type="evidence" value="ECO:0000318"/>
    <property type="project" value="GO_Central"/>
</dbReference>
<dbReference type="CTD" id="6753826"/>
<evidence type="ECO:0000256" key="3">
    <source>
        <dbReference type="ARBA" id="ARBA00022692"/>
    </source>
</evidence>
<dbReference type="Pfam" id="PF00001">
    <property type="entry name" value="7tm_1"/>
    <property type="match status" value="1"/>
</dbReference>
<dbReference type="PROSITE" id="PS50262">
    <property type="entry name" value="G_PROTEIN_RECEP_F1_2"/>
    <property type="match status" value="1"/>
</dbReference>
<sequence>RVCCLAKTAKRCLPELDAFSSCADLLAHPILRVAIWIVGIIALIGNTYVALWRLKRNINTVNSFLVGQLAIADFLMGVYLIIIASADAYFRDNYSENERNWIRSITCQIAGFLATLSSEVSVYILACITTDRLICIVYPHSKSKITLRLAKIIAACGWILIAIIFAIPLFDIQFFRYFYSKSSVCLPLHIATGQVNDSDRSWLYSIVMITFTNMVGCLYILGAYIAIFIKLHQNKKVFSNKHTNKQDRVVTRNMVLIVGTDLCCWIPIIIMTYLTLANIPIDKTIFAWVAVFVLPLNSAVNPIIYTMSLTIFRKQTIQPHPSIIDVHQQRRRSTLMLFTRSQNSNFIKQIYDSSSTTVTSTRSKKS</sequence>
<dbReference type="PANTHER" id="PTHR24372:SF77">
    <property type="entry name" value="G-PROTEIN COUPLED RECEPTORS FAMILY 1 PROFILE DOMAIN-CONTAINING PROTEIN"/>
    <property type="match status" value="1"/>
</dbReference>
<keyword evidence="4" id="KW-0677">Repeat</keyword>
<dbReference type="Gene3D" id="1.20.1070.10">
    <property type="entry name" value="Rhodopsin 7-helix transmembrane proteins"/>
    <property type="match status" value="1"/>
</dbReference>
<feature type="transmembrane region" description="Helical" evidence="7">
    <location>
        <begin position="202"/>
        <end position="229"/>
    </location>
</feature>
<keyword evidence="2" id="KW-0433">Leucine-rich repeat</keyword>
<evidence type="ECO:0000256" key="7">
    <source>
        <dbReference type="SAM" id="Phobius"/>
    </source>
</evidence>
<feature type="non-terminal residue" evidence="9">
    <location>
        <position position="1"/>
    </location>
</feature>
<dbReference type="GO" id="GO:0016500">
    <property type="term" value="F:protein-hormone receptor activity"/>
    <property type="evidence" value="ECO:0007669"/>
    <property type="project" value="InterPro"/>
</dbReference>
<dbReference type="InterPro" id="IPR000276">
    <property type="entry name" value="GPCR_Rhodpsn"/>
</dbReference>
<feature type="transmembrane region" description="Helical" evidence="7">
    <location>
        <begin position="64"/>
        <end position="89"/>
    </location>
</feature>
<reference evidence="9 10" key="1">
    <citation type="journal article" date="2008" name="Nature">
        <title>The Trichoplax genome and the nature of placozoans.</title>
        <authorList>
            <person name="Srivastava M."/>
            <person name="Begovic E."/>
            <person name="Chapman J."/>
            <person name="Putnam N.H."/>
            <person name="Hellsten U."/>
            <person name="Kawashima T."/>
            <person name="Kuo A."/>
            <person name="Mitros T."/>
            <person name="Salamov A."/>
            <person name="Carpenter M.L."/>
            <person name="Signorovitch A.Y."/>
            <person name="Moreno M.A."/>
            <person name="Kamm K."/>
            <person name="Grimwood J."/>
            <person name="Schmutz J."/>
            <person name="Shapiro H."/>
            <person name="Grigoriev I.V."/>
            <person name="Buss L.W."/>
            <person name="Schierwater B."/>
            <person name="Dellaporta S.L."/>
            <person name="Rokhsar D.S."/>
        </authorList>
    </citation>
    <scope>NUCLEOTIDE SEQUENCE [LARGE SCALE GENOMIC DNA]</scope>
    <source>
        <strain evidence="9 10">Grell-BS-1999</strain>
    </source>
</reference>
<dbReference type="GO" id="GO:0007189">
    <property type="term" value="P:adenylate cyclase-activating G protein-coupled receptor signaling pathway"/>
    <property type="evidence" value="ECO:0000318"/>
    <property type="project" value="GO_Central"/>
</dbReference>
<dbReference type="OrthoDB" id="6022531at2759"/>
<dbReference type="GO" id="GO:0008528">
    <property type="term" value="F:G protein-coupled peptide receptor activity"/>
    <property type="evidence" value="ECO:0000318"/>
    <property type="project" value="GO_Central"/>
</dbReference>
<name>B3RWM7_TRIAD</name>
<feature type="transmembrane region" description="Helical" evidence="7">
    <location>
        <begin position="109"/>
        <end position="128"/>
    </location>
</feature>
<dbReference type="PANTHER" id="PTHR24372">
    <property type="entry name" value="GLYCOPROTEIN HORMONE RECEPTOR"/>
    <property type="match status" value="1"/>
</dbReference>
<dbReference type="InterPro" id="IPR002131">
    <property type="entry name" value="Gphrmn_rcpt_fam"/>
</dbReference>
<dbReference type="EMBL" id="DS985245">
    <property type="protein sequence ID" value="EDV24723.1"/>
    <property type="molecule type" value="Genomic_DNA"/>
</dbReference>
<dbReference type="FunCoup" id="B3RWM7">
    <property type="interactions" value="864"/>
</dbReference>
<keyword evidence="3 7" id="KW-0812">Transmembrane</keyword>
<protein>
    <recommendedName>
        <fullName evidence="8">G-protein coupled receptors family 1 profile domain-containing protein</fullName>
    </recommendedName>
</protein>
<gene>
    <name evidence="9" type="ORF">TRIADDRAFT_24941</name>
</gene>
<feature type="domain" description="G-protein coupled receptors family 1 profile" evidence="8">
    <location>
        <begin position="45"/>
        <end position="305"/>
    </location>
</feature>
<feature type="transmembrane region" description="Helical" evidence="7">
    <location>
        <begin position="33"/>
        <end position="52"/>
    </location>
</feature>
<proteinExistence type="predicted"/>
<feature type="transmembrane region" description="Helical" evidence="7">
    <location>
        <begin position="285"/>
        <end position="305"/>
    </location>
</feature>
<dbReference type="eggNOG" id="KOG2087">
    <property type="taxonomic scope" value="Eukaryota"/>
</dbReference>
<accession>B3RWM7</accession>
<organism evidence="9 10">
    <name type="scientific">Trichoplax adhaerens</name>
    <name type="common">Trichoplax reptans</name>
    <dbReference type="NCBI Taxonomy" id="10228"/>
    <lineage>
        <taxon>Eukaryota</taxon>
        <taxon>Metazoa</taxon>
        <taxon>Placozoa</taxon>
        <taxon>Uniplacotomia</taxon>
        <taxon>Trichoplacea</taxon>
        <taxon>Trichoplacidae</taxon>
        <taxon>Trichoplax</taxon>
    </lineage>
</organism>
<dbReference type="SUPFAM" id="SSF81321">
    <property type="entry name" value="Family A G protein-coupled receptor-like"/>
    <property type="match status" value="1"/>
</dbReference>
<evidence type="ECO:0000256" key="1">
    <source>
        <dbReference type="ARBA" id="ARBA00004370"/>
    </source>
</evidence>
<keyword evidence="6 7" id="KW-0472">Membrane</keyword>
<comment type="subcellular location">
    <subcellularLocation>
        <location evidence="1">Membrane</location>
    </subcellularLocation>
</comment>
<dbReference type="CDD" id="cd15137">
    <property type="entry name" value="7tmA_Relaxin_R"/>
    <property type="match status" value="1"/>
</dbReference>
<dbReference type="OMA" id="EMIANTF"/>
<keyword evidence="5 7" id="KW-1133">Transmembrane helix</keyword>
<feature type="transmembrane region" description="Helical" evidence="7">
    <location>
        <begin position="149"/>
        <end position="170"/>
    </location>
</feature>